<accession>A0A1I3QT75</accession>
<dbReference type="Gene3D" id="3.40.50.10600">
    <property type="entry name" value="SpoIIaa-like domains"/>
    <property type="match status" value="1"/>
</dbReference>
<protein>
    <submittedName>
        <fullName evidence="1">SpoIIAA-like</fullName>
    </submittedName>
</protein>
<gene>
    <name evidence="1" type="ORF">SAMN03080618_02749</name>
</gene>
<organism evidence="1 2">
    <name type="scientific">Aquamicrobium aerolatum DSM 21857</name>
    <dbReference type="NCBI Taxonomy" id="1121003"/>
    <lineage>
        <taxon>Bacteria</taxon>
        <taxon>Pseudomonadati</taxon>
        <taxon>Pseudomonadota</taxon>
        <taxon>Alphaproteobacteria</taxon>
        <taxon>Hyphomicrobiales</taxon>
        <taxon>Phyllobacteriaceae</taxon>
        <taxon>Aerobium</taxon>
    </lineage>
</organism>
<reference evidence="2" key="1">
    <citation type="submission" date="2016-10" db="EMBL/GenBank/DDBJ databases">
        <authorList>
            <person name="Varghese N."/>
            <person name="Submissions S."/>
        </authorList>
    </citation>
    <scope>NUCLEOTIDE SEQUENCE [LARGE SCALE GENOMIC DNA]</scope>
    <source>
        <strain evidence="2">DSM 21857</strain>
    </source>
</reference>
<evidence type="ECO:0000313" key="2">
    <source>
        <dbReference type="Proteomes" id="UP000242763"/>
    </source>
</evidence>
<dbReference type="InterPro" id="IPR036513">
    <property type="entry name" value="STAS_dom_sf"/>
</dbReference>
<dbReference type="RefSeq" id="WP_175556723.1">
    <property type="nucleotide sequence ID" value="NZ_FORF01000016.1"/>
</dbReference>
<dbReference type="InterPro" id="IPR021866">
    <property type="entry name" value="SpoIIAA-like"/>
</dbReference>
<dbReference type="Pfam" id="PF11964">
    <property type="entry name" value="SpoIIAA-like"/>
    <property type="match status" value="1"/>
</dbReference>
<proteinExistence type="predicted"/>
<keyword evidence="2" id="KW-1185">Reference proteome</keyword>
<dbReference type="AlphaFoldDB" id="A0A1I3QT75"/>
<dbReference type="InterPro" id="IPR038396">
    <property type="entry name" value="SpoIIAA-like_sf"/>
</dbReference>
<dbReference type="Proteomes" id="UP000242763">
    <property type="component" value="Unassembled WGS sequence"/>
</dbReference>
<name>A0A1I3QT75_9HYPH</name>
<evidence type="ECO:0000313" key="1">
    <source>
        <dbReference type="EMBL" id="SFJ36297.1"/>
    </source>
</evidence>
<dbReference type="EMBL" id="FORF01000016">
    <property type="protein sequence ID" value="SFJ36297.1"/>
    <property type="molecule type" value="Genomic_DNA"/>
</dbReference>
<sequence length="132" mass="14648">MHPLERVPAVKRLETNRADVFALEVSGEFTSADAENLCGLLQGELSLIDRIDLLIRLTGVDSTDLSGLSEDTVETMRALVNEHVTRCAVIGQTSRAARVERLFSAGTKAELRHFTDDEEAQAWAWIDSHELK</sequence>
<dbReference type="SUPFAM" id="SSF52091">
    <property type="entry name" value="SpoIIaa-like"/>
    <property type="match status" value="1"/>
</dbReference>